<evidence type="ECO:0000256" key="5">
    <source>
        <dbReference type="ARBA" id="ARBA00022840"/>
    </source>
</evidence>
<gene>
    <name evidence="8" type="ORF">UXM345_LOCUS35209</name>
</gene>
<keyword evidence="3" id="KW-0813">Transport</keyword>
<keyword evidence="4" id="KW-0547">Nucleotide-binding</keyword>
<dbReference type="EC" id="7.1.2.2" evidence="2"/>
<dbReference type="InterPro" id="IPR022878">
    <property type="entry name" value="V-ATPase_asu"/>
</dbReference>
<evidence type="ECO:0000256" key="1">
    <source>
        <dbReference type="ARBA" id="ARBA00008936"/>
    </source>
</evidence>
<dbReference type="AlphaFoldDB" id="A0A820JY89"/>
<dbReference type="InterPro" id="IPR027417">
    <property type="entry name" value="P-loop_NTPase"/>
</dbReference>
<dbReference type="EMBL" id="CAJOBF010013975">
    <property type="protein sequence ID" value="CAF4335071.1"/>
    <property type="molecule type" value="Genomic_DNA"/>
</dbReference>
<evidence type="ECO:0000256" key="3">
    <source>
        <dbReference type="ARBA" id="ARBA00022448"/>
    </source>
</evidence>
<dbReference type="GO" id="GO:0046961">
    <property type="term" value="F:proton-transporting ATPase activity, rotational mechanism"/>
    <property type="evidence" value="ECO:0007669"/>
    <property type="project" value="InterPro"/>
</dbReference>
<accession>A0A820JY89</accession>
<comment type="caution">
    <text evidence="8">The sequence shown here is derived from an EMBL/GenBank/DDBJ whole genome shotgun (WGS) entry which is preliminary data.</text>
</comment>
<evidence type="ECO:0000256" key="2">
    <source>
        <dbReference type="ARBA" id="ARBA00012473"/>
    </source>
</evidence>
<reference evidence="8" key="1">
    <citation type="submission" date="2021-02" db="EMBL/GenBank/DDBJ databases">
        <authorList>
            <person name="Nowell W R."/>
        </authorList>
    </citation>
    <scope>NUCLEOTIDE SEQUENCE</scope>
</reference>
<comment type="similarity">
    <text evidence="1">Belongs to the ATPase alpha/beta chains family.</text>
</comment>
<dbReference type="PANTHER" id="PTHR43607">
    <property type="entry name" value="V-TYPE PROTON ATPASE CATALYTIC SUBUNIT A"/>
    <property type="match status" value="1"/>
</dbReference>
<dbReference type="PANTHER" id="PTHR43607:SF1">
    <property type="entry name" value="H(+)-TRANSPORTING TWO-SECTOR ATPASE"/>
    <property type="match status" value="1"/>
</dbReference>
<keyword evidence="5" id="KW-0067">ATP-binding</keyword>
<dbReference type="SUPFAM" id="SSF52540">
    <property type="entry name" value="P-loop containing nucleoside triphosphate hydrolases"/>
    <property type="match status" value="1"/>
</dbReference>
<keyword evidence="7" id="KW-0406">Ion transport</keyword>
<dbReference type="GO" id="GO:0005524">
    <property type="term" value="F:ATP binding"/>
    <property type="evidence" value="ECO:0007669"/>
    <property type="project" value="UniProtKB-KW"/>
</dbReference>
<name>A0A820JY89_9BILA</name>
<evidence type="ECO:0000313" key="9">
    <source>
        <dbReference type="Proteomes" id="UP000663842"/>
    </source>
</evidence>
<evidence type="ECO:0000256" key="7">
    <source>
        <dbReference type="ARBA" id="ARBA00023065"/>
    </source>
</evidence>
<feature type="non-terminal residue" evidence="8">
    <location>
        <position position="1"/>
    </location>
</feature>
<protein>
    <recommendedName>
        <fullName evidence="2">H(+)-transporting two-sector ATPase</fullName>
        <ecNumber evidence="2">7.1.2.2</ecNumber>
    </recommendedName>
</protein>
<evidence type="ECO:0000256" key="4">
    <source>
        <dbReference type="ARBA" id="ARBA00022741"/>
    </source>
</evidence>
<organism evidence="8 9">
    <name type="scientific">Rotaria magnacalcarata</name>
    <dbReference type="NCBI Taxonomy" id="392030"/>
    <lineage>
        <taxon>Eukaryota</taxon>
        <taxon>Metazoa</taxon>
        <taxon>Spiralia</taxon>
        <taxon>Gnathifera</taxon>
        <taxon>Rotifera</taxon>
        <taxon>Eurotatoria</taxon>
        <taxon>Bdelloidea</taxon>
        <taxon>Philodinida</taxon>
        <taxon>Philodinidae</taxon>
        <taxon>Rotaria</taxon>
    </lineage>
</organism>
<evidence type="ECO:0000256" key="6">
    <source>
        <dbReference type="ARBA" id="ARBA00022967"/>
    </source>
</evidence>
<dbReference type="GO" id="GO:0005765">
    <property type="term" value="C:lysosomal membrane"/>
    <property type="evidence" value="ECO:0007669"/>
    <property type="project" value="TreeGrafter"/>
</dbReference>
<keyword evidence="6" id="KW-1278">Translocase</keyword>
<dbReference type="Gene3D" id="3.40.50.300">
    <property type="entry name" value="P-loop containing nucleotide triphosphate hydrolases"/>
    <property type="match status" value="2"/>
</dbReference>
<proteinExistence type="inferred from homology"/>
<evidence type="ECO:0000313" key="8">
    <source>
        <dbReference type="EMBL" id="CAF4335071.1"/>
    </source>
</evidence>
<sequence>DVVLQTKFHEEKTKHVVLQIWPIRQMRPVVEKLAANHQLLTGQRVLDSLFPYLKMFVEGKEGSMMERTSSVTNTSNMSVADREVSIYTGEYYFKGIFSSYGLLCCYDDSAYPTCLDTRLASFYERAARVRCLDNSEREGSLSIVGA</sequence>
<dbReference type="GO" id="GO:0046034">
    <property type="term" value="P:ATP metabolic process"/>
    <property type="evidence" value="ECO:0007669"/>
    <property type="project" value="InterPro"/>
</dbReference>
<dbReference type="Proteomes" id="UP000663842">
    <property type="component" value="Unassembled WGS sequence"/>
</dbReference>